<gene>
    <name evidence="1" type="ORF">UV07_C0027G0010</name>
</gene>
<comment type="caution">
    <text evidence="1">The sequence shown here is derived from an EMBL/GenBank/DDBJ whole genome shotgun (WGS) entry which is preliminary data.</text>
</comment>
<organism evidence="1 2">
    <name type="scientific">Candidatus Azambacteria bacterium GW2011_GWB1_42_17</name>
    <dbReference type="NCBI Taxonomy" id="1618615"/>
    <lineage>
        <taxon>Bacteria</taxon>
        <taxon>Candidatus Azamiibacteriota</taxon>
    </lineage>
</organism>
<name>A0A0G1BBH6_9BACT</name>
<sequence length="94" mass="11663">MNKRKFLTRKQFENKGYKFVKQNPYQEYVEIEGQIVKLPYTNAYYEVVLHKSGGQWHYIERWEWFRRKEEFEKYSEMLMNLMNISDPILSKIEA</sequence>
<evidence type="ECO:0000313" key="1">
    <source>
        <dbReference type="EMBL" id="KKS43686.1"/>
    </source>
</evidence>
<accession>A0A0G1BBH6</accession>
<dbReference type="EMBL" id="LCDB01000027">
    <property type="protein sequence ID" value="KKS43686.1"/>
    <property type="molecule type" value="Genomic_DNA"/>
</dbReference>
<reference evidence="1 2" key="1">
    <citation type="journal article" date="2015" name="Nature">
        <title>rRNA introns, odd ribosomes, and small enigmatic genomes across a large radiation of phyla.</title>
        <authorList>
            <person name="Brown C.T."/>
            <person name="Hug L.A."/>
            <person name="Thomas B.C."/>
            <person name="Sharon I."/>
            <person name="Castelle C.J."/>
            <person name="Singh A."/>
            <person name="Wilkins M.J."/>
            <person name="Williams K.H."/>
            <person name="Banfield J.F."/>
        </authorList>
    </citation>
    <scope>NUCLEOTIDE SEQUENCE [LARGE SCALE GENOMIC DNA]</scope>
</reference>
<dbReference type="Proteomes" id="UP000033986">
    <property type="component" value="Unassembled WGS sequence"/>
</dbReference>
<dbReference type="AlphaFoldDB" id="A0A0G1BBH6"/>
<protein>
    <submittedName>
        <fullName evidence="1">Uncharacterized protein</fullName>
    </submittedName>
</protein>
<evidence type="ECO:0000313" key="2">
    <source>
        <dbReference type="Proteomes" id="UP000033986"/>
    </source>
</evidence>
<proteinExistence type="predicted"/>